<gene>
    <name evidence="2" type="ORF">DCAR_0626425</name>
</gene>
<dbReference type="Pfam" id="PF13966">
    <property type="entry name" value="zf-RVT"/>
    <property type="match status" value="1"/>
</dbReference>
<dbReference type="InterPro" id="IPR000477">
    <property type="entry name" value="RT_dom"/>
</dbReference>
<keyword evidence="3" id="KW-1185">Reference proteome</keyword>
<dbReference type="InterPro" id="IPR026960">
    <property type="entry name" value="RVT-Znf"/>
</dbReference>
<protein>
    <recommendedName>
        <fullName evidence="1">Reverse transcriptase domain-containing protein</fullName>
    </recommendedName>
</protein>
<sequence length="792" mass="90767">MARWGRNFFHKFRDKVKKQKELLSSLVNRIDSAGVALYFEEKERLNELLLHEEVYWKQRSKVFWLTEGDANTKFFHASASTRRKTNHVPFLETEDGTRVHDRDEMCTVVKNYFVDIFKGDLSDSSVQTVGENPCVTEAHNQLLIAELSFVEFTNAVKQMHPDKASGPDGLNPAFFQQFWPVLGKEVYICCRDWLRDNSFPASLNDTNVVLIPKKENACSMKDLRPIALCNVLYKILSKVLANRLKRILPQIITENQAAFVPGRSINDNVLVAFELIHHMKKTNRGREGDIALKLDISKAYDRVDWGYLRGRMQSMGFCAQWVRWMMMCVTTVSYEFCFNGSTIGPLKPTRGIRQGDPLSPYLFLFCVEGLSLALTKAVSDGVIHGVRVTPTAPVISHLLFADDSFLFFRANHQEAVAVKGLLNEYARVSGQAINYQKSGIFFSDNIKQEQRITLSATLGVHNNLENSMYLGLPSLVGRSKKRVFGFVKERLWRRLQGWRAKKISRAGKSVLIRNVATAIPSYCMSSFLLPESMCKEMEIMLNKYWWQSGSTDRRGINWVAWDGLSMSKCQGGLAFRNLYGYNIALVAKHVWNFIHFPNSLVSRFFKAKYFPHSHMLQAKANPGSSFIWQGIITAKNEVMKGYRWILGDGESINCVQDPWLLGKDDFKVDQSRTYADNMMIVSNLMQYNSREWDVEKINGIFSVDDARMILSTRIPPLPVADRLAWSRTTNGRYSVKTGYQLWHSSKVGTGTVPQSNGWSKIWKLDLPHKINLFLWRVCRNNIPVKSRLYSNF</sequence>
<dbReference type="EMBL" id="CP093348">
    <property type="protein sequence ID" value="WOH06996.1"/>
    <property type="molecule type" value="Genomic_DNA"/>
</dbReference>
<organism evidence="2 3">
    <name type="scientific">Daucus carota subsp. sativus</name>
    <name type="common">Carrot</name>
    <dbReference type="NCBI Taxonomy" id="79200"/>
    <lineage>
        <taxon>Eukaryota</taxon>
        <taxon>Viridiplantae</taxon>
        <taxon>Streptophyta</taxon>
        <taxon>Embryophyta</taxon>
        <taxon>Tracheophyta</taxon>
        <taxon>Spermatophyta</taxon>
        <taxon>Magnoliopsida</taxon>
        <taxon>eudicotyledons</taxon>
        <taxon>Gunneridae</taxon>
        <taxon>Pentapetalae</taxon>
        <taxon>asterids</taxon>
        <taxon>campanulids</taxon>
        <taxon>Apiales</taxon>
        <taxon>Apiaceae</taxon>
        <taxon>Apioideae</taxon>
        <taxon>Scandiceae</taxon>
        <taxon>Daucinae</taxon>
        <taxon>Daucus</taxon>
        <taxon>Daucus sect. Daucus</taxon>
    </lineage>
</organism>
<reference evidence="2" key="2">
    <citation type="submission" date="2022-03" db="EMBL/GenBank/DDBJ databases">
        <title>Draft title - Genomic analysis of global carrot germplasm unveils the trajectory of domestication and the origin of high carotenoid orange carrot.</title>
        <authorList>
            <person name="Iorizzo M."/>
            <person name="Ellison S."/>
            <person name="Senalik D."/>
            <person name="Macko-Podgorni A."/>
            <person name="Grzebelus D."/>
            <person name="Bostan H."/>
            <person name="Rolling W."/>
            <person name="Curaba J."/>
            <person name="Simon P."/>
        </authorList>
    </citation>
    <scope>NUCLEOTIDE SEQUENCE</scope>
    <source>
        <tissue evidence="2">Leaf</tissue>
    </source>
</reference>
<dbReference type="PANTHER" id="PTHR46890:SF48">
    <property type="entry name" value="RNA-DIRECTED DNA POLYMERASE"/>
    <property type="match status" value="1"/>
</dbReference>
<reference evidence="2" key="1">
    <citation type="journal article" date="2016" name="Nat. Genet.">
        <title>A high-quality carrot genome assembly provides new insights into carotenoid accumulation and asterid genome evolution.</title>
        <authorList>
            <person name="Iorizzo M."/>
            <person name="Ellison S."/>
            <person name="Senalik D."/>
            <person name="Zeng P."/>
            <person name="Satapoomin P."/>
            <person name="Huang J."/>
            <person name="Bowman M."/>
            <person name="Iovene M."/>
            <person name="Sanseverino W."/>
            <person name="Cavagnaro P."/>
            <person name="Yildiz M."/>
            <person name="Macko-Podgorni A."/>
            <person name="Moranska E."/>
            <person name="Grzebelus E."/>
            <person name="Grzebelus D."/>
            <person name="Ashrafi H."/>
            <person name="Zheng Z."/>
            <person name="Cheng S."/>
            <person name="Spooner D."/>
            <person name="Van Deynze A."/>
            <person name="Simon P."/>
        </authorList>
    </citation>
    <scope>NUCLEOTIDE SEQUENCE</scope>
    <source>
        <tissue evidence="2">Leaf</tissue>
    </source>
</reference>
<dbReference type="Proteomes" id="UP000077755">
    <property type="component" value="Chromosome 6"/>
</dbReference>
<dbReference type="Pfam" id="PF00078">
    <property type="entry name" value="RVT_1"/>
    <property type="match status" value="1"/>
</dbReference>
<accession>A0AAF1B8A9</accession>
<dbReference type="PANTHER" id="PTHR46890">
    <property type="entry name" value="NON-LTR RETROLELEMENT REVERSE TRANSCRIPTASE-LIKE PROTEIN-RELATED"/>
    <property type="match status" value="1"/>
</dbReference>
<dbReference type="InterPro" id="IPR043502">
    <property type="entry name" value="DNA/RNA_pol_sf"/>
</dbReference>
<proteinExistence type="predicted"/>
<feature type="domain" description="Reverse transcriptase" evidence="1">
    <location>
        <begin position="192"/>
        <end position="458"/>
    </location>
</feature>
<name>A0AAF1B8A9_DAUCS</name>
<dbReference type="CDD" id="cd01650">
    <property type="entry name" value="RT_nLTR_like"/>
    <property type="match status" value="1"/>
</dbReference>
<evidence type="ECO:0000259" key="1">
    <source>
        <dbReference type="PROSITE" id="PS50878"/>
    </source>
</evidence>
<dbReference type="SUPFAM" id="SSF56672">
    <property type="entry name" value="DNA/RNA polymerases"/>
    <property type="match status" value="1"/>
</dbReference>
<dbReference type="AlphaFoldDB" id="A0AAF1B8A9"/>
<evidence type="ECO:0000313" key="3">
    <source>
        <dbReference type="Proteomes" id="UP000077755"/>
    </source>
</evidence>
<evidence type="ECO:0000313" key="2">
    <source>
        <dbReference type="EMBL" id="WOH06996.1"/>
    </source>
</evidence>
<dbReference type="InterPro" id="IPR052343">
    <property type="entry name" value="Retrotransposon-Effector_Assoc"/>
</dbReference>
<dbReference type="PROSITE" id="PS50878">
    <property type="entry name" value="RT_POL"/>
    <property type="match status" value="1"/>
</dbReference>